<proteinExistence type="inferred from homology"/>
<evidence type="ECO:0000313" key="9">
    <source>
        <dbReference type="EMBL" id="HIZ38544.1"/>
    </source>
</evidence>
<evidence type="ECO:0000256" key="3">
    <source>
        <dbReference type="ARBA" id="ARBA00022475"/>
    </source>
</evidence>
<dbReference type="Proteomes" id="UP000824049">
    <property type="component" value="Unassembled WGS sequence"/>
</dbReference>
<protein>
    <submittedName>
        <fullName evidence="9">Acyltransferase</fullName>
    </submittedName>
</protein>
<name>A0A9D2J7I6_9FIRM</name>
<evidence type="ECO:0000256" key="2">
    <source>
        <dbReference type="ARBA" id="ARBA00007400"/>
    </source>
</evidence>
<feature type="transmembrane region" description="Helical" evidence="7">
    <location>
        <begin position="46"/>
        <end position="66"/>
    </location>
</feature>
<evidence type="ECO:0000256" key="4">
    <source>
        <dbReference type="ARBA" id="ARBA00022692"/>
    </source>
</evidence>
<dbReference type="InterPro" id="IPR002656">
    <property type="entry name" value="Acyl_transf_3_dom"/>
</dbReference>
<dbReference type="PANTHER" id="PTHR40074:SF2">
    <property type="entry name" value="O-ACETYLTRANSFERASE WECH"/>
    <property type="match status" value="1"/>
</dbReference>
<evidence type="ECO:0000313" key="10">
    <source>
        <dbReference type="Proteomes" id="UP000824049"/>
    </source>
</evidence>
<feature type="domain" description="Acyltransferase 3" evidence="8">
    <location>
        <begin position="10"/>
        <end position="250"/>
    </location>
</feature>
<dbReference type="AlphaFoldDB" id="A0A9D2J7I6"/>
<dbReference type="PANTHER" id="PTHR40074">
    <property type="entry name" value="O-ACETYLTRANSFERASE WECH"/>
    <property type="match status" value="1"/>
</dbReference>
<comment type="subcellular location">
    <subcellularLocation>
        <location evidence="1">Cell membrane</location>
        <topology evidence="1">Multi-pass membrane protein</topology>
    </subcellularLocation>
</comment>
<dbReference type="GO" id="GO:0016413">
    <property type="term" value="F:O-acetyltransferase activity"/>
    <property type="evidence" value="ECO:0007669"/>
    <property type="project" value="TreeGrafter"/>
</dbReference>
<dbReference type="Pfam" id="PF01757">
    <property type="entry name" value="Acyl_transf_3"/>
    <property type="match status" value="1"/>
</dbReference>
<dbReference type="GO" id="GO:0005886">
    <property type="term" value="C:plasma membrane"/>
    <property type="evidence" value="ECO:0007669"/>
    <property type="project" value="UniProtKB-SubCell"/>
</dbReference>
<dbReference type="GO" id="GO:0009246">
    <property type="term" value="P:enterobacterial common antigen biosynthetic process"/>
    <property type="evidence" value="ECO:0007669"/>
    <property type="project" value="TreeGrafter"/>
</dbReference>
<sequence length="280" mass="32868">MQLSKNDSLALKGIAILMMYVHHFYLSPDRWAGYAVDFFPLTADMTVYIAEFFKTCVCIFVFITGYGMTQSLKKNHPDFNVSPQDTLSYTRHRLISLLSNFIFVYLLVIIVSFPTGRFFEIYGRSGSSVLYVLVDMFGLAKLFKTPTYVGTWWYMSLAIVLIVLFPLFVKLYRQYRWIFVFAVMLLPRFLNLKVANTNLLHYTFAMVLGMYCAQSDLFTRWKTWEDTRLKKIPRPVLFLFHLLILAVLVITVLMSMVIEFLKKKLHFYSFINKLERNNPS</sequence>
<keyword evidence="3" id="KW-1003">Cell membrane</keyword>
<keyword evidence="9" id="KW-0012">Acyltransferase</keyword>
<evidence type="ECO:0000259" key="8">
    <source>
        <dbReference type="Pfam" id="PF01757"/>
    </source>
</evidence>
<keyword evidence="4 7" id="KW-0812">Transmembrane</keyword>
<feature type="transmembrane region" description="Helical" evidence="7">
    <location>
        <begin position="94"/>
        <end position="115"/>
    </location>
</feature>
<reference evidence="9" key="2">
    <citation type="submission" date="2021-04" db="EMBL/GenBank/DDBJ databases">
        <authorList>
            <person name="Gilroy R."/>
        </authorList>
    </citation>
    <scope>NUCLEOTIDE SEQUENCE</scope>
    <source>
        <strain evidence="9">CHK179-28034</strain>
    </source>
</reference>
<keyword evidence="5 7" id="KW-1133">Transmembrane helix</keyword>
<evidence type="ECO:0000256" key="6">
    <source>
        <dbReference type="ARBA" id="ARBA00023136"/>
    </source>
</evidence>
<feature type="transmembrane region" description="Helical" evidence="7">
    <location>
        <begin position="152"/>
        <end position="169"/>
    </location>
</feature>
<feature type="transmembrane region" description="Helical" evidence="7">
    <location>
        <begin position="9"/>
        <end position="26"/>
    </location>
</feature>
<accession>A0A9D2J7I6</accession>
<feature type="transmembrane region" description="Helical" evidence="7">
    <location>
        <begin position="238"/>
        <end position="261"/>
    </location>
</feature>
<keyword evidence="9" id="KW-0808">Transferase</keyword>
<evidence type="ECO:0000256" key="5">
    <source>
        <dbReference type="ARBA" id="ARBA00022989"/>
    </source>
</evidence>
<reference evidence="9" key="1">
    <citation type="journal article" date="2021" name="PeerJ">
        <title>Extensive microbial diversity within the chicken gut microbiome revealed by metagenomics and culture.</title>
        <authorList>
            <person name="Gilroy R."/>
            <person name="Ravi A."/>
            <person name="Getino M."/>
            <person name="Pursley I."/>
            <person name="Horton D.L."/>
            <person name="Alikhan N.F."/>
            <person name="Baker D."/>
            <person name="Gharbi K."/>
            <person name="Hall N."/>
            <person name="Watson M."/>
            <person name="Adriaenssens E.M."/>
            <person name="Foster-Nyarko E."/>
            <person name="Jarju S."/>
            <person name="Secka A."/>
            <person name="Antonio M."/>
            <person name="Oren A."/>
            <person name="Chaudhuri R.R."/>
            <person name="La Ragione R."/>
            <person name="Hildebrand F."/>
            <person name="Pallen M.J."/>
        </authorList>
    </citation>
    <scope>NUCLEOTIDE SEQUENCE</scope>
    <source>
        <strain evidence="9">CHK179-28034</strain>
    </source>
</reference>
<gene>
    <name evidence="9" type="ORF">H9968_01255</name>
</gene>
<evidence type="ECO:0000256" key="1">
    <source>
        <dbReference type="ARBA" id="ARBA00004651"/>
    </source>
</evidence>
<dbReference type="EMBL" id="DXBR01000014">
    <property type="protein sequence ID" value="HIZ38544.1"/>
    <property type="molecule type" value="Genomic_DNA"/>
</dbReference>
<keyword evidence="6 7" id="KW-0472">Membrane</keyword>
<evidence type="ECO:0000256" key="7">
    <source>
        <dbReference type="SAM" id="Phobius"/>
    </source>
</evidence>
<organism evidence="9 10">
    <name type="scientific">Candidatus Anaerobutyricum stercoris</name>
    <dbReference type="NCBI Taxonomy" id="2838457"/>
    <lineage>
        <taxon>Bacteria</taxon>
        <taxon>Bacillati</taxon>
        <taxon>Bacillota</taxon>
        <taxon>Clostridia</taxon>
        <taxon>Lachnospirales</taxon>
        <taxon>Lachnospiraceae</taxon>
        <taxon>Anaerobutyricum</taxon>
    </lineage>
</organism>
<comment type="similarity">
    <text evidence="2">Belongs to the acyltransferase 3 family.</text>
</comment>
<comment type="caution">
    <text evidence="9">The sequence shown here is derived from an EMBL/GenBank/DDBJ whole genome shotgun (WGS) entry which is preliminary data.</text>
</comment>